<comment type="caution">
    <text evidence="1">The sequence shown here is derived from an EMBL/GenBank/DDBJ whole genome shotgun (WGS) entry which is preliminary data.</text>
</comment>
<dbReference type="InterPro" id="IPR036397">
    <property type="entry name" value="RNaseH_sf"/>
</dbReference>
<organism evidence="1 2">
    <name type="scientific">Nosema granulosis</name>
    <dbReference type="NCBI Taxonomy" id="83296"/>
    <lineage>
        <taxon>Eukaryota</taxon>
        <taxon>Fungi</taxon>
        <taxon>Fungi incertae sedis</taxon>
        <taxon>Microsporidia</taxon>
        <taxon>Nosematidae</taxon>
        <taxon>Nosema</taxon>
    </lineage>
</organism>
<dbReference type="EMBL" id="SBJO01000126">
    <property type="protein sequence ID" value="KAF9762864.1"/>
    <property type="molecule type" value="Genomic_DNA"/>
</dbReference>
<dbReference type="OrthoDB" id="2416077at2759"/>
<proteinExistence type="predicted"/>
<reference evidence="1 2" key="1">
    <citation type="journal article" date="2020" name="Genome Biol. Evol.">
        <title>Comparative genomics of strictly vertically transmitted, feminizing microsporidia endosymbionts of amphipod crustaceans.</title>
        <authorList>
            <person name="Cormier A."/>
            <person name="Chebbi M.A."/>
            <person name="Giraud I."/>
            <person name="Wattier R."/>
            <person name="Teixeira M."/>
            <person name="Gilbert C."/>
            <person name="Rigaud T."/>
            <person name="Cordaux R."/>
        </authorList>
    </citation>
    <scope>NUCLEOTIDE SEQUENCE [LARGE SCALE GENOMIC DNA]</scope>
    <source>
        <strain evidence="1 2">Ou3-Ou53</strain>
    </source>
</reference>
<dbReference type="AlphaFoldDB" id="A0A9P6KYU7"/>
<evidence type="ECO:0000313" key="1">
    <source>
        <dbReference type="EMBL" id="KAF9762864.1"/>
    </source>
</evidence>
<evidence type="ECO:0000313" key="2">
    <source>
        <dbReference type="Proteomes" id="UP000740883"/>
    </source>
</evidence>
<dbReference type="GO" id="GO:0003676">
    <property type="term" value="F:nucleic acid binding"/>
    <property type="evidence" value="ECO:0007669"/>
    <property type="project" value="InterPro"/>
</dbReference>
<protein>
    <submittedName>
        <fullName evidence="1">Transposable element Tcb2 transposase</fullName>
    </submittedName>
</protein>
<dbReference type="Gene3D" id="3.30.420.10">
    <property type="entry name" value="Ribonuclease H-like superfamily/Ribonuclease H"/>
    <property type="match status" value="1"/>
</dbReference>
<sequence length="116" mass="13082">MEMFLISWSRKTLLIDGIMDAFAYVDVLANNLSAFADEMGLEVFIIQQDNDPKNTSKLSKVYFKNKDVDLLLCPSKSSDLKANKILWVLIKDELSSFVFNTKAKLKANGNIVLDTT</sequence>
<gene>
    <name evidence="1" type="primary">TCB2_1</name>
    <name evidence="1" type="ORF">NGRA_1709</name>
</gene>
<keyword evidence="2" id="KW-1185">Reference proteome</keyword>
<dbReference type="Proteomes" id="UP000740883">
    <property type="component" value="Unassembled WGS sequence"/>
</dbReference>
<accession>A0A9P6KYU7</accession>
<name>A0A9P6KYU7_9MICR</name>